<feature type="signal peptide" evidence="1">
    <location>
        <begin position="1"/>
        <end position="17"/>
    </location>
</feature>
<evidence type="ECO:0000256" key="1">
    <source>
        <dbReference type="SAM" id="SignalP"/>
    </source>
</evidence>
<dbReference type="AlphaFoldDB" id="A0A3P7DWP3"/>
<evidence type="ECO:0000313" key="2">
    <source>
        <dbReference type="EMBL" id="VDM08114.1"/>
    </source>
</evidence>
<accession>A0A3P7DWP3</accession>
<dbReference type="InParanoid" id="A0A3P7DWP3"/>
<protein>
    <recommendedName>
        <fullName evidence="4">Hexosyltransferase</fullName>
    </recommendedName>
</protein>
<dbReference type="InterPro" id="IPR050757">
    <property type="entry name" value="Collagen_mod_GT25"/>
</dbReference>
<dbReference type="OrthoDB" id="69177at2759"/>
<dbReference type="Gene3D" id="2.60.120.620">
    <property type="entry name" value="q2cbj1_9rhob like domain"/>
    <property type="match status" value="1"/>
</dbReference>
<sequence>MYSLLILLLPFVSLSLTDKCDSSAYKLATFALSNGNNNALERLKCSTEHYDIDFKIIVLGKSSFNHHGDEKVWKSLIRRHCFSSSPKKGDIVCLIQERRFDAIVTSDESDIICQFLNACSNCRALLTSNTDTLGLTFDVKGILFQNVDSASSEVMLSFDDSGYAYQTSENTWPSITLVLFITRPTPFIREFLVTVSRIPYSTFKIGFYVYNNQKYNEKENLYRTVEYDNSNADLGEKEARKAALLNNTDANFRTFAKRNFNDFVFMLDDDVHLKHETLQLLVHTVVSRKLDVIAPLLTLPGKLFSNFWGALDTRCFNIYHRYSFESGRDYEGGGIRYARYNCTVSADQIGYAAMFPAQLTHMHEGFPITSGTRYIAVSFLNP</sequence>
<proteinExistence type="predicted"/>
<keyword evidence="1" id="KW-0732">Signal</keyword>
<reference evidence="2 3" key="1">
    <citation type="submission" date="2018-11" db="EMBL/GenBank/DDBJ databases">
        <authorList>
            <consortium name="Pathogen Informatics"/>
        </authorList>
    </citation>
    <scope>NUCLEOTIDE SEQUENCE [LARGE SCALE GENOMIC DNA]</scope>
</reference>
<dbReference type="PANTHER" id="PTHR10730:SF45">
    <property type="entry name" value="PROCOLLAGEN-LYSINE,2-OXOGLUTARATE 5-DIOXYGENASE"/>
    <property type="match status" value="1"/>
</dbReference>
<name>A0A3P7DWP3_WUCBA</name>
<dbReference type="EMBL" id="UYWW01000316">
    <property type="protein sequence ID" value="VDM08114.1"/>
    <property type="molecule type" value="Genomic_DNA"/>
</dbReference>
<gene>
    <name evidence="2" type="ORF">WBA_LOCUS1500</name>
</gene>
<dbReference type="PANTHER" id="PTHR10730">
    <property type="entry name" value="PROCOLLAGEN-LYSINE,2-OXOGLUTARATE 5-DIOXYGENASE/GLYCOSYLTRANSFERASE 25 FAMILY MEMBER"/>
    <property type="match status" value="1"/>
</dbReference>
<feature type="chain" id="PRO_5017962017" description="Hexosyltransferase" evidence="1">
    <location>
        <begin position="18"/>
        <end position="382"/>
    </location>
</feature>
<keyword evidence="3" id="KW-1185">Reference proteome</keyword>
<dbReference type="Proteomes" id="UP000270924">
    <property type="component" value="Unassembled WGS sequence"/>
</dbReference>
<organism evidence="2 3">
    <name type="scientific">Wuchereria bancrofti</name>
    <dbReference type="NCBI Taxonomy" id="6293"/>
    <lineage>
        <taxon>Eukaryota</taxon>
        <taxon>Metazoa</taxon>
        <taxon>Ecdysozoa</taxon>
        <taxon>Nematoda</taxon>
        <taxon>Chromadorea</taxon>
        <taxon>Rhabditida</taxon>
        <taxon>Spirurina</taxon>
        <taxon>Spiruromorpha</taxon>
        <taxon>Filarioidea</taxon>
        <taxon>Onchocercidae</taxon>
        <taxon>Wuchereria</taxon>
    </lineage>
</organism>
<evidence type="ECO:0008006" key="4">
    <source>
        <dbReference type="Google" id="ProtNLM"/>
    </source>
</evidence>
<evidence type="ECO:0000313" key="3">
    <source>
        <dbReference type="Proteomes" id="UP000270924"/>
    </source>
</evidence>